<evidence type="ECO:0000313" key="2">
    <source>
        <dbReference type="Proteomes" id="UP000823749"/>
    </source>
</evidence>
<gene>
    <name evidence="1" type="ORF">RHGRI_025573</name>
</gene>
<reference evidence="1" key="1">
    <citation type="submission" date="2020-08" db="EMBL/GenBank/DDBJ databases">
        <title>Plant Genome Project.</title>
        <authorList>
            <person name="Zhang R.-G."/>
        </authorList>
    </citation>
    <scope>NUCLEOTIDE SEQUENCE</scope>
    <source>
        <strain evidence="1">WSP0</strain>
        <tissue evidence="1">Leaf</tissue>
    </source>
</reference>
<comment type="caution">
    <text evidence="1">The sequence shown here is derived from an EMBL/GenBank/DDBJ whole genome shotgun (WGS) entry which is preliminary data.</text>
</comment>
<dbReference type="AlphaFoldDB" id="A0AAV6IPG9"/>
<evidence type="ECO:0000313" key="1">
    <source>
        <dbReference type="EMBL" id="KAG5530651.1"/>
    </source>
</evidence>
<dbReference type="EMBL" id="JACTNZ010000009">
    <property type="protein sequence ID" value="KAG5530651.1"/>
    <property type="molecule type" value="Genomic_DNA"/>
</dbReference>
<name>A0AAV6IPG9_9ERIC</name>
<proteinExistence type="predicted"/>
<sequence length="202" mass="22295">MQLQSNPSCLYMKALVFYQFPCLDASFYYSILSPLKSVVSGKTIKVLQKNQVSLINRLRIHGCEMEFPEGSWSVAVEIGGLNCDPKKEKMLVSVRTGITAIRRALKEVNAEPAEKSIRMVVLWTGGCDMEFPKGSWSGSKEIGGLNSDKSGIACSFRPGVRGIRWVLEEVDAEPIGRLFWTVVGPVPTLDAFQTRSSKAKSS</sequence>
<dbReference type="Proteomes" id="UP000823749">
    <property type="component" value="Chromosome 9"/>
</dbReference>
<protein>
    <submittedName>
        <fullName evidence="1">Uncharacterized protein</fullName>
    </submittedName>
</protein>
<organism evidence="1 2">
    <name type="scientific">Rhododendron griersonianum</name>
    <dbReference type="NCBI Taxonomy" id="479676"/>
    <lineage>
        <taxon>Eukaryota</taxon>
        <taxon>Viridiplantae</taxon>
        <taxon>Streptophyta</taxon>
        <taxon>Embryophyta</taxon>
        <taxon>Tracheophyta</taxon>
        <taxon>Spermatophyta</taxon>
        <taxon>Magnoliopsida</taxon>
        <taxon>eudicotyledons</taxon>
        <taxon>Gunneridae</taxon>
        <taxon>Pentapetalae</taxon>
        <taxon>asterids</taxon>
        <taxon>Ericales</taxon>
        <taxon>Ericaceae</taxon>
        <taxon>Ericoideae</taxon>
        <taxon>Rhodoreae</taxon>
        <taxon>Rhododendron</taxon>
    </lineage>
</organism>
<accession>A0AAV6IPG9</accession>
<keyword evidence="2" id="KW-1185">Reference proteome</keyword>